<dbReference type="PRINTS" id="PR01790">
    <property type="entry name" value="SMP30FAMILY"/>
</dbReference>
<feature type="domain" description="SMP-30/Gluconolactonase/LRE-like region" evidence="3">
    <location>
        <begin position="26"/>
        <end position="203"/>
    </location>
</feature>
<dbReference type="GO" id="GO:0019853">
    <property type="term" value="P:L-ascorbic acid biosynthetic process"/>
    <property type="evidence" value="ECO:0007669"/>
    <property type="project" value="TreeGrafter"/>
</dbReference>
<sequence length="208" mass="23568">MYNSPKTDVKDKMVPHIERVVENCVFGEGPHWDEETQSLYFVDVMDKSICRYVPDTKKVTKANVGAMVSIIIPVKGEKDTFLIGRERELLIITWDGKSDKVSVLKKLKIESDLGTNFNDGKCDSKGRLWIGTVGKWSEDGTVEEERGSLYTIEKDKITKVADKITMSNGLDFNPALKKMFYIDSHKGTIDEFDFDIEQGTISKFGIIK</sequence>
<evidence type="ECO:0000256" key="1">
    <source>
        <dbReference type="ARBA" id="ARBA00008853"/>
    </source>
</evidence>
<dbReference type="AlphaFoldDB" id="V5GU50"/>
<dbReference type="InterPro" id="IPR005511">
    <property type="entry name" value="SMP-30"/>
</dbReference>
<evidence type="ECO:0000256" key="2">
    <source>
        <dbReference type="PIRSR" id="PIRSR605511-2"/>
    </source>
</evidence>
<feature type="binding site" evidence="2">
    <location>
        <position position="28"/>
    </location>
    <ligand>
        <name>a divalent metal cation</name>
        <dbReference type="ChEBI" id="CHEBI:60240"/>
    </ligand>
</feature>
<organism evidence="4">
    <name type="scientific">Anoplophora glabripennis</name>
    <name type="common">Asian longhorn beetle</name>
    <name type="synonym">Anoplophora nobilis</name>
    <dbReference type="NCBI Taxonomy" id="217634"/>
    <lineage>
        <taxon>Eukaryota</taxon>
        <taxon>Metazoa</taxon>
        <taxon>Ecdysozoa</taxon>
        <taxon>Arthropoda</taxon>
        <taxon>Hexapoda</taxon>
        <taxon>Insecta</taxon>
        <taxon>Pterygota</taxon>
        <taxon>Neoptera</taxon>
        <taxon>Endopterygota</taxon>
        <taxon>Coleoptera</taxon>
        <taxon>Polyphaga</taxon>
        <taxon>Cucujiformia</taxon>
        <taxon>Chrysomeloidea</taxon>
        <taxon>Cerambycidae</taxon>
        <taxon>Lamiinae</taxon>
        <taxon>Lamiini</taxon>
        <taxon>Anoplophora</taxon>
    </lineage>
</organism>
<dbReference type="EMBL" id="GALX01003289">
    <property type="protein sequence ID" value="JAB65177.1"/>
    <property type="molecule type" value="Transcribed_RNA"/>
</dbReference>
<accession>V5GU50</accession>
<dbReference type="Pfam" id="PF08450">
    <property type="entry name" value="SGL"/>
    <property type="match status" value="1"/>
</dbReference>
<feature type="binding site" evidence="2">
    <location>
        <position position="168"/>
    </location>
    <ligand>
        <name>a divalent metal cation</name>
        <dbReference type="ChEBI" id="CHEBI:60240"/>
    </ligand>
</feature>
<dbReference type="PANTHER" id="PTHR10907:SF66">
    <property type="entry name" value="MIP34848P1-RELATED"/>
    <property type="match status" value="1"/>
</dbReference>
<dbReference type="InterPro" id="IPR011042">
    <property type="entry name" value="6-blade_b-propeller_TolB-like"/>
</dbReference>
<proteinExistence type="inferred from homology"/>
<keyword evidence="2" id="KW-0862">Zinc</keyword>
<keyword evidence="2" id="KW-0479">Metal-binding</keyword>
<comment type="similarity">
    <text evidence="1">Belongs to the SMP-30/CGR1 family.</text>
</comment>
<comment type="cofactor">
    <cofactor evidence="2">
        <name>Zn(2+)</name>
        <dbReference type="ChEBI" id="CHEBI:29105"/>
    </cofactor>
    <text evidence="2">Binds 1 divalent metal cation per subunit.</text>
</comment>
<dbReference type="PANTHER" id="PTHR10907">
    <property type="entry name" value="REGUCALCIN"/>
    <property type="match status" value="1"/>
</dbReference>
<dbReference type="GO" id="GO:0005509">
    <property type="term" value="F:calcium ion binding"/>
    <property type="evidence" value="ECO:0007669"/>
    <property type="project" value="TreeGrafter"/>
</dbReference>
<reference evidence="4" key="1">
    <citation type="submission" date="2013-07" db="EMBL/GenBank/DDBJ databases">
        <title>Midgut Transcriptome Profiling of Anoplphora glabripennis, a Lignocellulose Degrading, Wood-Boring Cerambycid.</title>
        <authorList>
            <person name="Scully E.D."/>
            <person name="Hoover K."/>
            <person name="Carlson J.E."/>
            <person name="Tien M."/>
            <person name="Geib S.M."/>
        </authorList>
    </citation>
    <scope>NUCLEOTIDE SEQUENCE</scope>
</reference>
<evidence type="ECO:0000259" key="3">
    <source>
        <dbReference type="Pfam" id="PF08450"/>
    </source>
</evidence>
<gene>
    <name evidence="4" type="primary">RGN</name>
</gene>
<dbReference type="GO" id="GO:0004341">
    <property type="term" value="F:gluconolactonase activity"/>
    <property type="evidence" value="ECO:0007669"/>
    <property type="project" value="TreeGrafter"/>
</dbReference>
<feature type="binding site" evidence="2">
    <location>
        <position position="118"/>
    </location>
    <ligand>
        <name>substrate</name>
    </ligand>
</feature>
<evidence type="ECO:0000313" key="4">
    <source>
        <dbReference type="EMBL" id="JAB65177.1"/>
    </source>
</evidence>
<dbReference type="Gene3D" id="2.120.10.30">
    <property type="entry name" value="TolB, C-terminal domain"/>
    <property type="match status" value="1"/>
</dbReference>
<name>V5GU50_ANOGL</name>
<dbReference type="InterPro" id="IPR013658">
    <property type="entry name" value="SGL"/>
</dbReference>
<protein>
    <submittedName>
        <fullName evidence="4">Regucalcin</fullName>
    </submittedName>
</protein>
<dbReference type="SUPFAM" id="SSF63829">
    <property type="entry name" value="Calcium-dependent phosphotriesterase"/>
    <property type="match status" value="1"/>
</dbReference>